<dbReference type="EC" id="3.1.26.4" evidence="2"/>
<gene>
    <name evidence="5" type="ORF">QTP70_010196</name>
</gene>
<dbReference type="Pfam" id="PF00078">
    <property type="entry name" value="RVT_1"/>
    <property type="match status" value="1"/>
</dbReference>
<protein>
    <recommendedName>
        <fullName evidence="2">ribonuclease H</fullName>
        <ecNumber evidence="2">3.1.26.4</ecNumber>
    </recommendedName>
</protein>
<dbReference type="Proteomes" id="UP001274896">
    <property type="component" value="Unassembled WGS sequence"/>
</dbReference>
<reference evidence="5" key="1">
    <citation type="submission" date="2023-06" db="EMBL/GenBank/DDBJ databases">
        <title>Male Hemibagrus guttatus genome.</title>
        <authorList>
            <person name="Bian C."/>
        </authorList>
    </citation>
    <scope>NUCLEOTIDE SEQUENCE</scope>
    <source>
        <strain evidence="5">Male_cb2023</strain>
        <tissue evidence="5">Muscle</tissue>
    </source>
</reference>
<evidence type="ECO:0000259" key="4">
    <source>
        <dbReference type="PROSITE" id="PS50878"/>
    </source>
</evidence>
<comment type="similarity">
    <text evidence="1">Belongs to the beta type-B retroviral polymerase family. HERV class-II K(HML-2) pol subfamily.</text>
</comment>
<name>A0AAE0RBU0_9TELE</name>
<dbReference type="GO" id="GO:0004523">
    <property type="term" value="F:RNA-DNA hybrid ribonuclease activity"/>
    <property type="evidence" value="ECO:0007669"/>
    <property type="project" value="UniProtKB-EC"/>
</dbReference>
<comment type="caution">
    <text evidence="5">The sequence shown here is derived from an EMBL/GenBank/DDBJ whole genome shotgun (WGS) entry which is preliminary data.</text>
</comment>
<feature type="compositionally biased region" description="Pro residues" evidence="3">
    <location>
        <begin position="414"/>
        <end position="424"/>
    </location>
</feature>
<dbReference type="EMBL" id="JAUCMX010000004">
    <property type="protein sequence ID" value="KAK3548323.1"/>
    <property type="molecule type" value="Genomic_DNA"/>
</dbReference>
<dbReference type="PROSITE" id="PS50878">
    <property type="entry name" value="RT_POL"/>
    <property type="match status" value="1"/>
</dbReference>
<dbReference type="PANTHER" id="PTHR47027:SF28">
    <property type="entry name" value="ENDONUCLEASE-REVERSE TRANSCRIPTASE"/>
    <property type="match status" value="1"/>
</dbReference>
<sequence>MKSGKAVGPDDIPVEVWKCLGEAAVEFLASLFNRVLESERMPEEWRRSVLVPIFKNKGDVQSCNNYRGIKLMSHTMKVWERVVEARLRKVVEICEQQYGFMPRKSTTDAIFALRILMEKYRDGQRELHCVFVDLEKAYDRVPREELWYCMRKSGVAEKYVRVVQDMYERSRTVVRCAVGQTEEFNVEVGLYQGSALSPFLFAIVMDQLSEEVRQESPWTMMFADDIVICSESRKQVVENLERWRFALERRGMKVSRSKTEYMCVNEREGSGTVRLQGEEVKKVQEFKYLGSTVQSNGECGKEVKKRVQAGWNGWRKVSGVLCDQKISARIKGKVYRTVVRPAMPYGLETVSLRKRQESELEVAELKMLSPLLRAADPDVVAVYPFHVEPVCEGALCGRPLGGWGRGCHHEQPMSVPPDRSPPSPLGTRVGRHGAGSPGSPSPCRRFHRPVGVGGGVRLLRRQALWREKQRDSEVSGAIREMWGECDNLVVAGACM</sequence>
<feature type="domain" description="Reverse transcriptase" evidence="4">
    <location>
        <begin position="34"/>
        <end position="293"/>
    </location>
</feature>
<dbReference type="InterPro" id="IPR043502">
    <property type="entry name" value="DNA/RNA_pol_sf"/>
</dbReference>
<evidence type="ECO:0000256" key="2">
    <source>
        <dbReference type="ARBA" id="ARBA00012180"/>
    </source>
</evidence>
<dbReference type="InterPro" id="IPR043128">
    <property type="entry name" value="Rev_trsase/Diguanyl_cyclase"/>
</dbReference>
<dbReference type="Gene3D" id="3.30.70.270">
    <property type="match status" value="1"/>
</dbReference>
<keyword evidence="6" id="KW-1185">Reference proteome</keyword>
<feature type="region of interest" description="Disordered" evidence="3">
    <location>
        <begin position="409"/>
        <end position="446"/>
    </location>
</feature>
<dbReference type="PANTHER" id="PTHR47027">
    <property type="entry name" value="REVERSE TRANSCRIPTASE DOMAIN-CONTAINING PROTEIN"/>
    <property type="match status" value="1"/>
</dbReference>
<dbReference type="CDD" id="cd01650">
    <property type="entry name" value="RT_nLTR_like"/>
    <property type="match status" value="1"/>
</dbReference>
<dbReference type="SUPFAM" id="SSF56672">
    <property type="entry name" value="DNA/RNA polymerases"/>
    <property type="match status" value="1"/>
</dbReference>
<organism evidence="5 6">
    <name type="scientific">Hemibagrus guttatus</name>
    <dbReference type="NCBI Taxonomy" id="175788"/>
    <lineage>
        <taxon>Eukaryota</taxon>
        <taxon>Metazoa</taxon>
        <taxon>Chordata</taxon>
        <taxon>Craniata</taxon>
        <taxon>Vertebrata</taxon>
        <taxon>Euteleostomi</taxon>
        <taxon>Actinopterygii</taxon>
        <taxon>Neopterygii</taxon>
        <taxon>Teleostei</taxon>
        <taxon>Ostariophysi</taxon>
        <taxon>Siluriformes</taxon>
        <taxon>Bagridae</taxon>
        <taxon>Hemibagrus</taxon>
    </lineage>
</organism>
<evidence type="ECO:0000313" key="5">
    <source>
        <dbReference type="EMBL" id="KAK3548323.1"/>
    </source>
</evidence>
<evidence type="ECO:0000256" key="3">
    <source>
        <dbReference type="SAM" id="MobiDB-lite"/>
    </source>
</evidence>
<evidence type="ECO:0000313" key="6">
    <source>
        <dbReference type="Proteomes" id="UP001274896"/>
    </source>
</evidence>
<dbReference type="AlphaFoldDB" id="A0AAE0RBU0"/>
<dbReference type="InterPro" id="IPR000477">
    <property type="entry name" value="RT_dom"/>
</dbReference>
<proteinExistence type="inferred from homology"/>
<evidence type="ECO:0000256" key="1">
    <source>
        <dbReference type="ARBA" id="ARBA00010879"/>
    </source>
</evidence>
<accession>A0AAE0RBU0</accession>